<feature type="domain" description="NB-ARC" evidence="7">
    <location>
        <begin position="139"/>
        <end position="240"/>
    </location>
</feature>
<sequence length="699" mass="78592">MGSLLKKLDELLLTEDCAPNIQQLREDVGSISSKLVKLSDLHDPPLTVCYWRKDARELSYDMEDCVDKFIHAKEDEKTKMDWINEITGFETRVEEVKERYDRFNLEFVLSNPNVTETVANFDPRIENEESKPVIPLGMEGPINEILGWLKPKEDDDSKLPLKVVSILGVEGVGKSTLAQELWRKLGGEFECQAFVQAAKKPDMRMILRSILSQVSRHEPPEVCQVPKLIHDIRKLLRNKRRNAQSSEAQYRFQRPKRQEYSHILGGIQHLLNLKEIAASIGADIGAKKSDRKAAESAFQDAISKHPYLVSFKVKWLDRVDRKYDSSQKQNWMQEIVVSNEQDILKKQHGVRKKDLSYDQPVVQRKMSIEDMMGHADKGVEQHETPAPEKPRPLLLLLVSLTAAITYQAGPNPPDGLWLDEVEGHLGGEPILLTPSPWRFKAFWYCNSVSLVTSFLSIIILLQKRVRLDKHVLENAMILDLLGLIGAYIAGSCLSISTSLHYAMALVGTVLMIHIGYVGLNHTDVFGDKTHKWFLIFATLTATITFGAAFFIENNESGWVLRYRTLICWNAVSFVLSIAVMLLLVCSNLYTLDFLSTALSVCMAAEVCSLLGAAEAGNVPSSKTHTYIVFVVAVVMSVAILDLLSRNRADMENDMAWDPTAQKDGSGKEWDVKYLMMLATIEAAVTCHVGLSAPDWGVAH</sequence>
<feature type="transmembrane region" description="Helical" evidence="6">
    <location>
        <begin position="591"/>
        <end position="613"/>
    </location>
</feature>
<dbReference type="Gene3D" id="3.40.50.300">
    <property type="entry name" value="P-loop containing nucleotide triphosphate hydrolases"/>
    <property type="match status" value="1"/>
</dbReference>
<evidence type="ECO:0000313" key="10">
    <source>
        <dbReference type="EMBL" id="TVU24312.1"/>
    </source>
</evidence>
<dbReference type="InterPro" id="IPR026961">
    <property type="entry name" value="PGG_dom"/>
</dbReference>
<accession>A0A5J9UKQ0</accession>
<evidence type="ECO:0000256" key="5">
    <source>
        <dbReference type="ARBA" id="ARBA00022821"/>
    </source>
</evidence>
<feature type="domain" description="Disease resistance N-terminal" evidence="9">
    <location>
        <begin position="2"/>
        <end position="78"/>
    </location>
</feature>
<feature type="transmembrane region" description="Helical" evidence="6">
    <location>
        <begin position="563"/>
        <end position="584"/>
    </location>
</feature>
<evidence type="ECO:0000259" key="9">
    <source>
        <dbReference type="Pfam" id="PF18052"/>
    </source>
</evidence>
<keyword evidence="2" id="KW-0433">Leucine-rich repeat</keyword>
<feature type="transmembrane region" description="Helical" evidence="6">
    <location>
        <begin position="532"/>
        <end position="551"/>
    </location>
</feature>
<proteinExistence type="inferred from homology"/>
<reference evidence="10 11" key="1">
    <citation type="journal article" date="2019" name="Sci. Rep.">
        <title>A high-quality genome of Eragrostis curvula grass provides insights into Poaceae evolution and supports new strategies to enhance forage quality.</title>
        <authorList>
            <person name="Carballo J."/>
            <person name="Santos B.A.C.M."/>
            <person name="Zappacosta D."/>
            <person name="Garbus I."/>
            <person name="Selva J.P."/>
            <person name="Gallo C.A."/>
            <person name="Diaz A."/>
            <person name="Albertini E."/>
            <person name="Caccamo M."/>
            <person name="Echenique V."/>
        </authorList>
    </citation>
    <scope>NUCLEOTIDE SEQUENCE [LARGE SCALE GENOMIC DNA]</scope>
    <source>
        <strain evidence="11">cv. Victoria</strain>
        <tissue evidence="10">Leaf</tissue>
    </source>
</reference>
<dbReference type="InterPro" id="IPR002182">
    <property type="entry name" value="NB-ARC"/>
</dbReference>
<comment type="similarity">
    <text evidence="1">Belongs to the disease resistance NB-LRR family.</text>
</comment>
<feature type="domain" description="PGG" evidence="8">
    <location>
        <begin position="391"/>
        <end position="493"/>
    </location>
</feature>
<feature type="transmembrane region" description="Helical" evidence="6">
    <location>
        <begin position="474"/>
        <end position="496"/>
    </location>
</feature>
<keyword evidence="11" id="KW-1185">Reference proteome</keyword>
<gene>
    <name evidence="10" type="ORF">EJB05_26743</name>
</gene>
<keyword evidence="3" id="KW-0677">Repeat</keyword>
<comment type="caution">
    <text evidence="10">The sequence shown here is derived from an EMBL/GenBank/DDBJ whole genome shotgun (WGS) entry which is preliminary data.</text>
</comment>
<dbReference type="Pfam" id="PF00931">
    <property type="entry name" value="NB-ARC"/>
    <property type="match status" value="1"/>
</dbReference>
<keyword evidence="5" id="KW-0611">Plant defense</keyword>
<evidence type="ECO:0000256" key="1">
    <source>
        <dbReference type="ARBA" id="ARBA00008894"/>
    </source>
</evidence>
<keyword evidence="4" id="KW-0547">Nucleotide-binding</keyword>
<dbReference type="PANTHER" id="PTHR19338">
    <property type="entry name" value="TRANSLOCASE OF INNER MITOCHONDRIAL MEMBRANE 13 HOMOLOG"/>
    <property type="match status" value="1"/>
</dbReference>
<keyword evidence="6" id="KW-0812">Transmembrane</keyword>
<feature type="non-terminal residue" evidence="10">
    <location>
        <position position="1"/>
    </location>
</feature>
<dbReference type="Pfam" id="PF18052">
    <property type="entry name" value="Rx_N"/>
    <property type="match status" value="1"/>
</dbReference>
<dbReference type="EMBL" id="RWGY01000013">
    <property type="protein sequence ID" value="TVU24312.1"/>
    <property type="molecule type" value="Genomic_DNA"/>
</dbReference>
<dbReference type="PANTHER" id="PTHR19338:SF48">
    <property type="entry name" value="OS12G0166600 PROTEIN"/>
    <property type="match status" value="1"/>
</dbReference>
<dbReference type="InterPro" id="IPR041118">
    <property type="entry name" value="Rx_N"/>
</dbReference>
<dbReference type="Proteomes" id="UP000324897">
    <property type="component" value="Chromosome 2"/>
</dbReference>
<evidence type="ECO:0000256" key="3">
    <source>
        <dbReference type="ARBA" id="ARBA00022737"/>
    </source>
</evidence>
<feature type="transmembrane region" description="Helical" evidence="6">
    <location>
        <begin position="625"/>
        <end position="644"/>
    </location>
</feature>
<organism evidence="10 11">
    <name type="scientific">Eragrostis curvula</name>
    <name type="common">weeping love grass</name>
    <dbReference type="NCBI Taxonomy" id="38414"/>
    <lineage>
        <taxon>Eukaryota</taxon>
        <taxon>Viridiplantae</taxon>
        <taxon>Streptophyta</taxon>
        <taxon>Embryophyta</taxon>
        <taxon>Tracheophyta</taxon>
        <taxon>Spermatophyta</taxon>
        <taxon>Magnoliopsida</taxon>
        <taxon>Liliopsida</taxon>
        <taxon>Poales</taxon>
        <taxon>Poaceae</taxon>
        <taxon>PACMAD clade</taxon>
        <taxon>Chloridoideae</taxon>
        <taxon>Eragrostideae</taxon>
        <taxon>Eragrostidinae</taxon>
        <taxon>Eragrostis</taxon>
    </lineage>
</organism>
<evidence type="ECO:0000256" key="6">
    <source>
        <dbReference type="SAM" id="Phobius"/>
    </source>
</evidence>
<dbReference type="GO" id="GO:0006952">
    <property type="term" value="P:defense response"/>
    <property type="evidence" value="ECO:0007669"/>
    <property type="project" value="UniProtKB-KW"/>
</dbReference>
<dbReference type="SUPFAM" id="SSF52540">
    <property type="entry name" value="P-loop containing nucleoside triphosphate hydrolases"/>
    <property type="match status" value="1"/>
</dbReference>
<keyword evidence="6" id="KW-0472">Membrane</keyword>
<dbReference type="Pfam" id="PF13962">
    <property type="entry name" value="PGG"/>
    <property type="match status" value="1"/>
</dbReference>
<keyword evidence="6" id="KW-1133">Transmembrane helix</keyword>
<dbReference type="GO" id="GO:0043531">
    <property type="term" value="F:ADP binding"/>
    <property type="evidence" value="ECO:0007669"/>
    <property type="project" value="InterPro"/>
</dbReference>
<evidence type="ECO:0008006" key="12">
    <source>
        <dbReference type="Google" id="ProtNLM"/>
    </source>
</evidence>
<evidence type="ECO:0000259" key="8">
    <source>
        <dbReference type="Pfam" id="PF13962"/>
    </source>
</evidence>
<protein>
    <recommendedName>
        <fullName evidence="12">NB-ARC domain-containing protein</fullName>
    </recommendedName>
</protein>
<evidence type="ECO:0000256" key="4">
    <source>
        <dbReference type="ARBA" id="ARBA00022741"/>
    </source>
</evidence>
<feature type="transmembrane region" description="Helical" evidence="6">
    <location>
        <begin position="441"/>
        <end position="462"/>
    </location>
</feature>
<dbReference type="Gene3D" id="1.20.5.4130">
    <property type="match status" value="1"/>
</dbReference>
<feature type="transmembrane region" description="Helical" evidence="6">
    <location>
        <begin position="502"/>
        <end position="520"/>
    </location>
</feature>
<evidence type="ECO:0000313" key="11">
    <source>
        <dbReference type="Proteomes" id="UP000324897"/>
    </source>
</evidence>
<dbReference type="OrthoDB" id="636908at2759"/>
<evidence type="ECO:0000256" key="2">
    <source>
        <dbReference type="ARBA" id="ARBA00022614"/>
    </source>
</evidence>
<dbReference type="AlphaFoldDB" id="A0A5J9UKQ0"/>
<evidence type="ECO:0000259" key="7">
    <source>
        <dbReference type="Pfam" id="PF00931"/>
    </source>
</evidence>
<dbReference type="Gramene" id="TVU24312">
    <property type="protein sequence ID" value="TVU24312"/>
    <property type="gene ID" value="EJB05_26743"/>
</dbReference>
<dbReference type="InterPro" id="IPR027417">
    <property type="entry name" value="P-loop_NTPase"/>
</dbReference>
<name>A0A5J9UKQ0_9POAL</name>